<sequence>MDIPGGRGSPFDPAAYPAPEQFMLAESTGPRRMWSWGNVELLLGATSGVDVPPLITSGPITAGSQAGAIGVPTTTFVFGERKMLDNWRPGLRAEVGVWFGEKHHWGLAARYYSLYSTSDPLTVLGDGTNVVVVPQVVDLTAPSLDTLGALFPLVFQTAAFPGTNLINTATNIQLPFFVSFPGVAVGSAAASVRTSFVGGDIQLRRVWISTDDIRWETFVGYRQLRLGDELRLNYVSTSVQTAFTATGEDNVRTSNNFYGAQIGSLMSLAEGPWSLQLSGAVALGNNACDTDFSRIRLLSAAGVTLPLVLSDSGNRINYFSVVSEANARVGLRVSRHVKFTFGYTGLYWWNVQRAQHQYNLSQSLTGRTTQVYVSMLNWGAEIRY</sequence>
<organism evidence="1 2">
    <name type="scientific">Thermogemmata fonticola</name>
    <dbReference type="NCBI Taxonomy" id="2755323"/>
    <lineage>
        <taxon>Bacteria</taxon>
        <taxon>Pseudomonadati</taxon>
        <taxon>Planctomycetota</taxon>
        <taxon>Planctomycetia</taxon>
        <taxon>Gemmatales</taxon>
        <taxon>Gemmataceae</taxon>
        <taxon>Thermogemmata</taxon>
    </lineage>
</organism>
<dbReference type="EMBL" id="JACEFB010000010">
    <property type="protein sequence ID" value="MBA2227094.1"/>
    <property type="molecule type" value="Genomic_DNA"/>
</dbReference>
<dbReference type="AlphaFoldDB" id="A0A7V9ACK0"/>
<comment type="caution">
    <text evidence="1">The sequence shown here is derived from an EMBL/GenBank/DDBJ whole genome shotgun (WGS) entry which is preliminary data.</text>
</comment>
<dbReference type="RefSeq" id="WP_194538851.1">
    <property type="nucleotide sequence ID" value="NZ_JACEFB010000010.1"/>
</dbReference>
<evidence type="ECO:0000313" key="2">
    <source>
        <dbReference type="Proteomes" id="UP000542342"/>
    </source>
</evidence>
<dbReference type="Pfam" id="PF07585">
    <property type="entry name" value="BBP7"/>
    <property type="match status" value="2"/>
</dbReference>
<name>A0A7V9ACK0_9BACT</name>
<evidence type="ECO:0000313" key="1">
    <source>
        <dbReference type="EMBL" id="MBA2227094.1"/>
    </source>
</evidence>
<keyword evidence="2" id="KW-1185">Reference proteome</keyword>
<reference evidence="1 2" key="1">
    <citation type="submission" date="2020-07" db="EMBL/GenBank/DDBJ databases">
        <title>Thermogemmata thermophila gen. nov., sp. nov., a novel moderate thermophilic planctomycete from a Kamchatka hot spring.</title>
        <authorList>
            <person name="Elcheninov A.G."/>
            <person name="Podosokorskaya O.A."/>
            <person name="Kovaleva O.L."/>
            <person name="Novikov A."/>
            <person name="Bonch-Osmolovskaya E.A."/>
            <person name="Toshchakov S.V."/>
            <person name="Kublanov I.V."/>
        </authorList>
    </citation>
    <scope>NUCLEOTIDE SEQUENCE [LARGE SCALE GENOMIC DNA]</scope>
    <source>
        <strain evidence="1 2">2918</strain>
    </source>
</reference>
<dbReference type="InterPro" id="IPR011446">
    <property type="entry name" value="BBP7"/>
</dbReference>
<protein>
    <submittedName>
        <fullName evidence="1">BBP7 family outer membrane beta-barrel protein</fullName>
    </submittedName>
</protein>
<dbReference type="Proteomes" id="UP000542342">
    <property type="component" value="Unassembled WGS sequence"/>
</dbReference>
<proteinExistence type="predicted"/>
<gene>
    <name evidence="1" type="ORF">H0921_13105</name>
</gene>
<accession>A0A7V9ACK0</accession>